<dbReference type="OrthoDB" id="5198219at2"/>
<feature type="region of interest" description="Disordered" evidence="2">
    <location>
        <begin position="1"/>
        <end position="33"/>
    </location>
</feature>
<feature type="coiled-coil region" evidence="1">
    <location>
        <begin position="244"/>
        <end position="294"/>
    </location>
</feature>
<reference evidence="3 4" key="1">
    <citation type="journal article" date="2012" name="J. Bacteriol.">
        <title>Genome Sequence of Blastococcus saxobsidens DD2, a Stone-Inhabiting Bacterium.</title>
        <authorList>
            <person name="Chouaia B."/>
            <person name="Crotti E."/>
            <person name="Brusetti L."/>
            <person name="Daffonchio D."/>
            <person name="Essoussi I."/>
            <person name="Nouioui I."/>
            <person name="Sbissi I."/>
            <person name="Ghodhbane-Gtari F."/>
            <person name="Gtari M."/>
            <person name="Vacherie B."/>
            <person name="Barbe V."/>
            <person name="Medigue C."/>
            <person name="Gury J."/>
            <person name="Pujic P."/>
            <person name="Normand P."/>
        </authorList>
    </citation>
    <scope>NUCLEOTIDE SEQUENCE [LARGE SCALE GENOMIC DNA]</scope>
    <source>
        <strain evidence="3 4">DD2</strain>
    </source>
</reference>
<feature type="coiled-coil region" evidence="1">
    <location>
        <begin position="64"/>
        <end position="98"/>
    </location>
</feature>
<gene>
    <name evidence="3" type="ordered locus">BLASA_2813</name>
</gene>
<dbReference type="HOGENOM" id="CLU_867833_0_0_11"/>
<organism evidence="3 4">
    <name type="scientific">Blastococcus saxobsidens (strain DD2)</name>
    <dbReference type="NCBI Taxonomy" id="1146883"/>
    <lineage>
        <taxon>Bacteria</taxon>
        <taxon>Bacillati</taxon>
        <taxon>Actinomycetota</taxon>
        <taxon>Actinomycetes</taxon>
        <taxon>Geodermatophilales</taxon>
        <taxon>Geodermatophilaceae</taxon>
        <taxon>Blastococcus</taxon>
    </lineage>
</organism>
<dbReference type="AlphaFoldDB" id="H6RKR8"/>
<reference evidence="4" key="2">
    <citation type="submission" date="2012-02" db="EMBL/GenBank/DDBJ databases">
        <title>Complete genome sequence of Blastococcus saxobsidens strain DD2.</title>
        <authorList>
            <person name="Genoscope."/>
        </authorList>
    </citation>
    <scope>NUCLEOTIDE SEQUENCE [LARGE SCALE GENOMIC DNA]</scope>
    <source>
        <strain evidence="4">DD2</strain>
    </source>
</reference>
<evidence type="ECO:0000256" key="2">
    <source>
        <dbReference type="SAM" id="MobiDB-lite"/>
    </source>
</evidence>
<feature type="compositionally biased region" description="Basic and acidic residues" evidence="2">
    <location>
        <begin position="1"/>
        <end position="11"/>
    </location>
</feature>
<protein>
    <submittedName>
        <fullName evidence="3">Uncharacterized protein</fullName>
    </submittedName>
</protein>
<evidence type="ECO:0000256" key="1">
    <source>
        <dbReference type="SAM" id="Coils"/>
    </source>
</evidence>
<dbReference type="RefSeq" id="WP_014376567.1">
    <property type="nucleotide sequence ID" value="NC_016943.1"/>
</dbReference>
<dbReference type="KEGG" id="bsd:BLASA_2813"/>
<keyword evidence="4" id="KW-1185">Reference proteome</keyword>
<evidence type="ECO:0000313" key="4">
    <source>
        <dbReference type="Proteomes" id="UP000007517"/>
    </source>
</evidence>
<dbReference type="eggNOG" id="COG3599">
    <property type="taxonomic scope" value="Bacteria"/>
</dbReference>
<feature type="compositionally biased region" description="Basic residues" evidence="2">
    <location>
        <begin position="308"/>
        <end position="320"/>
    </location>
</feature>
<accession>H6RKR8</accession>
<dbReference type="EMBL" id="FO117623">
    <property type="protein sequence ID" value="CCG03684.1"/>
    <property type="molecule type" value="Genomic_DNA"/>
</dbReference>
<evidence type="ECO:0000313" key="3">
    <source>
        <dbReference type="EMBL" id="CCG03684.1"/>
    </source>
</evidence>
<name>H6RKR8_BLASD</name>
<dbReference type="Proteomes" id="UP000007517">
    <property type="component" value="Chromosome"/>
</dbReference>
<dbReference type="STRING" id="1146883.BLASA_2813"/>
<sequence>MTTDLHTEDRPATGPGGLEAVADDEPLDRTRPNVSGDLPTIFELAPMFRRVLLGYDRFQVDTYVQWAEHQLTTAEQEREHLESRHLHALAELDEARELLSHSSGGAEFVSLSRRMGAMLAVAADEADGIRAEADAHRSAAAAEAEGTLRMAERVLADAETEGGRLVAVATSEAQERTSRADRIVEAAEAIRTAASAEAAARLEETRLLERRAAAEAGRIRRQAEDDVTAARLQAREEIVRMLTAGREERRRADAEAEADRERLDRRATALRSEIGALEQRRAALQAEVALLTEQVAAPVAERPAAAPRRLRAGSRALRAR</sequence>
<proteinExistence type="predicted"/>
<keyword evidence="1" id="KW-0175">Coiled coil</keyword>
<feature type="region of interest" description="Disordered" evidence="2">
    <location>
        <begin position="299"/>
        <end position="320"/>
    </location>
</feature>